<geneLocation type="plasmid" evidence="4 5">
    <name>pSCL4</name>
</geneLocation>
<organism evidence="4 5">
    <name type="scientific">Streptomyces clavuligerus</name>
    <dbReference type="NCBI Taxonomy" id="1901"/>
    <lineage>
        <taxon>Bacteria</taxon>
        <taxon>Bacillati</taxon>
        <taxon>Actinomycetota</taxon>
        <taxon>Actinomycetes</taxon>
        <taxon>Kitasatosporales</taxon>
        <taxon>Streptomycetaceae</taxon>
        <taxon>Streptomyces</taxon>
    </lineage>
</organism>
<dbReference type="PANTHER" id="PTHR44196">
    <property type="entry name" value="DEHYDROGENASE/REDUCTASE SDR FAMILY MEMBER 7B"/>
    <property type="match status" value="1"/>
</dbReference>
<dbReference type="PRINTS" id="PR00080">
    <property type="entry name" value="SDRFAMILY"/>
</dbReference>
<name>B5GRE4_STRCL</name>
<dbReference type="PIRSF" id="PIRSF000126">
    <property type="entry name" value="11-beta-HSD1"/>
    <property type="match status" value="1"/>
</dbReference>
<dbReference type="OrthoDB" id="9810734at2"/>
<dbReference type="GO" id="GO:0016491">
    <property type="term" value="F:oxidoreductase activity"/>
    <property type="evidence" value="ECO:0007669"/>
    <property type="project" value="UniProtKB-KW"/>
</dbReference>
<dbReference type="Proteomes" id="UP000002357">
    <property type="component" value="Plasmid pSCL4"/>
</dbReference>
<dbReference type="eggNOG" id="COG0300">
    <property type="taxonomic scope" value="Bacteria"/>
</dbReference>
<reference evidence="4 5" key="1">
    <citation type="journal article" date="2010" name="Genome Biol. Evol.">
        <title>The sequence of a 1.8-mb bacterial linear plasmid reveals a rich evolutionary reservoir of secondary metabolic pathways.</title>
        <authorList>
            <person name="Medema M.H."/>
            <person name="Trefzer A."/>
            <person name="Kovalchuk A."/>
            <person name="van den Berg M."/>
            <person name="Mueller U."/>
            <person name="Heijne W."/>
            <person name="Wu L."/>
            <person name="Alam M.T."/>
            <person name="Ronning C.M."/>
            <person name="Nierman W.C."/>
            <person name="Bovenberg R.A.L."/>
            <person name="Breitling R."/>
            <person name="Takano E."/>
        </authorList>
    </citation>
    <scope>NUCLEOTIDE SEQUENCE [LARGE SCALE GENOMIC DNA]</scope>
    <source>
        <strain evidence="5">ATCC 27064 / DSM 738 / JCM 4710 / NBRC 13307 / NCIMB 12785 / NRRL 3585 / VKM Ac-602</strain>
        <plasmid evidence="4">pSCL4</plasmid>
    </source>
</reference>
<dbReference type="Gene3D" id="3.40.50.720">
    <property type="entry name" value="NAD(P)-binding Rossmann-like Domain"/>
    <property type="match status" value="1"/>
</dbReference>
<gene>
    <name evidence="4" type="ORF">SCLAV_p0506</name>
</gene>
<dbReference type="EMBL" id="CM000914">
    <property type="protein sequence ID" value="EFG03996.2"/>
    <property type="molecule type" value="Genomic_DNA"/>
</dbReference>
<dbReference type="PANTHER" id="PTHR44196:SF2">
    <property type="entry name" value="SHORT-CHAIN DEHYDROGENASE-RELATED"/>
    <property type="match status" value="1"/>
</dbReference>
<dbReference type="GeneID" id="93733645"/>
<dbReference type="InterPro" id="IPR002347">
    <property type="entry name" value="SDR_fam"/>
</dbReference>
<evidence type="ECO:0000313" key="5">
    <source>
        <dbReference type="Proteomes" id="UP000002357"/>
    </source>
</evidence>
<dbReference type="CDD" id="cd05233">
    <property type="entry name" value="SDR_c"/>
    <property type="match status" value="1"/>
</dbReference>
<dbReference type="Pfam" id="PF00106">
    <property type="entry name" value="adh_short"/>
    <property type="match status" value="1"/>
</dbReference>
<evidence type="ECO:0000313" key="4">
    <source>
        <dbReference type="EMBL" id="EFG03996.2"/>
    </source>
</evidence>
<dbReference type="GO" id="GO:0016020">
    <property type="term" value="C:membrane"/>
    <property type="evidence" value="ECO:0007669"/>
    <property type="project" value="TreeGrafter"/>
</dbReference>
<keyword evidence="4" id="KW-0614">Plasmid</keyword>
<evidence type="ECO:0000256" key="1">
    <source>
        <dbReference type="ARBA" id="ARBA00006484"/>
    </source>
</evidence>
<protein>
    <submittedName>
        <fullName evidence="4">Short chain dehydrogenase</fullName>
    </submittedName>
</protein>
<keyword evidence="5" id="KW-1185">Reference proteome</keyword>
<accession>B5GRE4</accession>
<dbReference type="AlphaFoldDB" id="B5GRE4"/>
<evidence type="ECO:0000256" key="2">
    <source>
        <dbReference type="ARBA" id="ARBA00023002"/>
    </source>
</evidence>
<sequence>MSTALVTGATSGIGLEFTRQLASRGYAVVLVARSEVRLREVADELQAAHGVPAEVLVADLAHRADVDRVAERARTVDTVVNNAGFGARQRFLDNELSVEEEMFDVLCSAVLVICHAAGRAMKERGRGQIINVSSVAGWLASGTYSAAKSWVTVFSESLAGELAPSGVTVTALCPGFVRTEFHQRAGIETGAIPGRAWLDARTVVRACLRDADRRKVISLPSPLYKGIVIAARLAPRRLLRWSGTSVARARLSH</sequence>
<keyword evidence="2" id="KW-0560">Oxidoreductase</keyword>
<proteinExistence type="inferred from homology"/>
<comment type="similarity">
    <text evidence="1 3">Belongs to the short-chain dehydrogenases/reductases (SDR) family.</text>
</comment>
<evidence type="ECO:0000256" key="3">
    <source>
        <dbReference type="RuleBase" id="RU000363"/>
    </source>
</evidence>
<dbReference type="RefSeq" id="WP_003954363.1">
    <property type="nucleotide sequence ID" value="NZ_CM000914.1"/>
</dbReference>
<dbReference type="SUPFAM" id="SSF51735">
    <property type="entry name" value="NAD(P)-binding Rossmann-fold domains"/>
    <property type="match status" value="1"/>
</dbReference>
<dbReference type="InterPro" id="IPR036291">
    <property type="entry name" value="NAD(P)-bd_dom_sf"/>
</dbReference>
<dbReference type="PRINTS" id="PR00081">
    <property type="entry name" value="GDHRDH"/>
</dbReference>